<feature type="region of interest" description="Disordered" evidence="1">
    <location>
        <begin position="55"/>
        <end position="191"/>
    </location>
</feature>
<accession>A0A9P8TH12</accession>
<keyword evidence="3" id="KW-1185">Reference proteome</keyword>
<dbReference type="AlphaFoldDB" id="A0A9P8TH12"/>
<proteinExistence type="predicted"/>
<feature type="compositionally biased region" description="Low complexity" evidence="1">
    <location>
        <begin position="85"/>
        <end position="96"/>
    </location>
</feature>
<reference evidence="2" key="2">
    <citation type="submission" date="2021-01" db="EMBL/GenBank/DDBJ databases">
        <authorList>
            <person name="Schikora-Tamarit M.A."/>
        </authorList>
    </citation>
    <scope>NUCLEOTIDE SEQUENCE</scope>
    <source>
        <strain evidence="2">CBS6341</strain>
    </source>
</reference>
<sequence>MRDNNPFKQDLDQLEIQSYDNQSNISNTIISNNNPNNINQVENIPFTIQRPSLDPILNISDNNNNNNNNNDSELPPAYSEYDPNPSLSQSSSPQSSTVRYQRPSIPPPSHNNNNSNNTNNTNLSPINYQRPSGPPPIGSPILPIRPDQNYTSLNSSPPVLPQRPVSPRLPPRPSSLYPGKTGATYNNLQQR</sequence>
<dbReference type="Proteomes" id="UP000769528">
    <property type="component" value="Unassembled WGS sequence"/>
</dbReference>
<reference evidence="2" key="1">
    <citation type="journal article" date="2021" name="Open Biol.">
        <title>Shared evolutionary footprints suggest mitochondrial oxidative damage underlies multiple complex I losses in fungi.</title>
        <authorList>
            <person name="Schikora-Tamarit M.A."/>
            <person name="Marcet-Houben M."/>
            <person name="Nosek J."/>
            <person name="Gabaldon T."/>
        </authorList>
    </citation>
    <scope>NUCLEOTIDE SEQUENCE</scope>
    <source>
        <strain evidence="2">CBS6341</strain>
    </source>
</reference>
<dbReference type="EMBL" id="JAEUBF010000438">
    <property type="protein sequence ID" value="KAH3678556.1"/>
    <property type="molecule type" value="Genomic_DNA"/>
</dbReference>
<gene>
    <name evidence="2" type="ORF">WICMUC_001365</name>
</gene>
<evidence type="ECO:0000313" key="3">
    <source>
        <dbReference type="Proteomes" id="UP000769528"/>
    </source>
</evidence>
<organism evidence="2 3">
    <name type="scientific">Wickerhamomyces mucosus</name>
    <dbReference type="NCBI Taxonomy" id="1378264"/>
    <lineage>
        <taxon>Eukaryota</taxon>
        <taxon>Fungi</taxon>
        <taxon>Dikarya</taxon>
        <taxon>Ascomycota</taxon>
        <taxon>Saccharomycotina</taxon>
        <taxon>Saccharomycetes</taxon>
        <taxon>Phaffomycetales</taxon>
        <taxon>Wickerhamomycetaceae</taxon>
        <taxon>Wickerhamomyces</taxon>
    </lineage>
</organism>
<evidence type="ECO:0000256" key="1">
    <source>
        <dbReference type="SAM" id="MobiDB-lite"/>
    </source>
</evidence>
<comment type="caution">
    <text evidence="2">The sequence shown here is derived from an EMBL/GenBank/DDBJ whole genome shotgun (WGS) entry which is preliminary data.</text>
</comment>
<evidence type="ECO:0000313" key="2">
    <source>
        <dbReference type="EMBL" id="KAH3678556.1"/>
    </source>
</evidence>
<name>A0A9P8TH12_9ASCO</name>
<protein>
    <submittedName>
        <fullName evidence="2">Uncharacterized protein</fullName>
    </submittedName>
</protein>
<feature type="compositionally biased region" description="Low complexity" evidence="1">
    <location>
        <begin position="110"/>
        <end position="131"/>
    </location>
</feature>